<keyword evidence="13" id="KW-1185">Reference proteome</keyword>
<evidence type="ECO:0000313" key="13">
    <source>
        <dbReference type="Proteomes" id="UP000031338"/>
    </source>
</evidence>
<evidence type="ECO:0000256" key="7">
    <source>
        <dbReference type="ARBA" id="ARBA00022989"/>
    </source>
</evidence>
<comment type="function">
    <text evidence="1 10">Exerts its effect at some terminal stage of cytochrome c oxidase synthesis, probably by being involved in the insertion of the copper B into subunit I.</text>
</comment>
<dbReference type="PANTHER" id="PTHR21320">
    <property type="entry name" value="CYTOCHROME C OXIDASE ASSEMBLY PROTEIN COX11-RELATED"/>
    <property type="match status" value="1"/>
</dbReference>
<dbReference type="NCBIfam" id="NF003465">
    <property type="entry name" value="PRK05089.1"/>
    <property type="match status" value="1"/>
</dbReference>
<keyword evidence="5 10" id="KW-0812">Transmembrane</keyword>
<dbReference type="Proteomes" id="UP000031338">
    <property type="component" value="Unassembled WGS sequence"/>
</dbReference>
<dbReference type="EMBL" id="JRVC01000005">
    <property type="protein sequence ID" value="KHS48126.1"/>
    <property type="molecule type" value="Genomic_DNA"/>
</dbReference>
<gene>
    <name evidence="10" type="primary">ctaG</name>
    <name evidence="12" type="ORF">NJ75_01315</name>
</gene>
<dbReference type="RefSeq" id="WP_039332656.1">
    <property type="nucleotide sequence ID" value="NZ_JRVC01000005.1"/>
</dbReference>
<dbReference type="GO" id="GO:0005507">
    <property type="term" value="F:copper ion binding"/>
    <property type="evidence" value="ECO:0007669"/>
    <property type="project" value="InterPro"/>
</dbReference>
<keyword evidence="7 10" id="KW-1133">Transmembrane helix</keyword>
<evidence type="ECO:0000256" key="9">
    <source>
        <dbReference type="ARBA" id="ARBA00023136"/>
    </source>
</evidence>
<keyword evidence="9 10" id="KW-0472">Membrane</keyword>
<comment type="caution">
    <text evidence="12">The sequence shown here is derived from an EMBL/GenBank/DDBJ whole genome shotgun (WGS) entry which is preliminary data.</text>
</comment>
<feature type="topological domain" description="Periplasmic" evidence="10">
    <location>
        <begin position="34"/>
        <end position="213"/>
    </location>
</feature>
<keyword evidence="8 10" id="KW-0186">Copper</keyword>
<dbReference type="PIRSF" id="PIRSF005413">
    <property type="entry name" value="COX11"/>
    <property type="match status" value="1"/>
</dbReference>
<dbReference type="HAMAP" id="MF_00155">
    <property type="entry name" value="CtaG"/>
    <property type="match status" value="1"/>
</dbReference>
<proteinExistence type="inferred from homology"/>
<evidence type="ECO:0000256" key="6">
    <source>
        <dbReference type="ARBA" id="ARBA00022968"/>
    </source>
</evidence>
<dbReference type="GO" id="GO:0005886">
    <property type="term" value="C:plasma membrane"/>
    <property type="evidence" value="ECO:0007669"/>
    <property type="project" value="UniProtKB-SubCell"/>
</dbReference>
<feature type="topological domain" description="Cytoplasmic" evidence="10">
    <location>
        <begin position="1"/>
        <end position="10"/>
    </location>
</feature>
<keyword evidence="10" id="KW-1003">Cell membrane</keyword>
<evidence type="ECO:0000256" key="1">
    <source>
        <dbReference type="ARBA" id="ARBA00004007"/>
    </source>
</evidence>
<dbReference type="AlphaFoldDB" id="A0A0B8ZPL8"/>
<dbReference type="InterPro" id="IPR023471">
    <property type="entry name" value="CtaG/Cox11_dom_sf"/>
</dbReference>
<evidence type="ECO:0000256" key="4">
    <source>
        <dbReference type="ARBA" id="ARBA00015384"/>
    </source>
</evidence>
<feature type="region of interest" description="Disordered" evidence="11">
    <location>
        <begin position="186"/>
        <end position="213"/>
    </location>
</feature>
<evidence type="ECO:0000256" key="10">
    <source>
        <dbReference type="HAMAP-Rule" id="MF_00155"/>
    </source>
</evidence>
<evidence type="ECO:0000256" key="5">
    <source>
        <dbReference type="ARBA" id="ARBA00022692"/>
    </source>
</evidence>
<dbReference type="STRING" id="48936.NJ75_01315"/>
<keyword evidence="6 10" id="KW-0735">Signal-anchor</keyword>
<reference evidence="12 13" key="1">
    <citation type="submission" date="2014-10" db="EMBL/GenBank/DDBJ databases">
        <title>Draft genome sequence of Novosphingobium subterraneum DSM 12447.</title>
        <authorList>
            <person name="Gan H.M."/>
            <person name="Gan H.Y."/>
            <person name="Savka M.A."/>
        </authorList>
    </citation>
    <scope>NUCLEOTIDE SEQUENCE [LARGE SCALE GENOMIC DNA]</scope>
    <source>
        <strain evidence="12 13">DSM 12447</strain>
    </source>
</reference>
<dbReference type="SUPFAM" id="SSF110111">
    <property type="entry name" value="Ctag/Cox11"/>
    <property type="match status" value="1"/>
</dbReference>
<evidence type="ECO:0000256" key="8">
    <source>
        <dbReference type="ARBA" id="ARBA00023008"/>
    </source>
</evidence>
<name>A0A0B8ZPL8_9SPHN</name>
<evidence type="ECO:0000256" key="11">
    <source>
        <dbReference type="SAM" id="MobiDB-lite"/>
    </source>
</evidence>
<comment type="subcellular location">
    <subcellularLocation>
        <location evidence="2 10">Cell inner membrane</location>
        <topology evidence="2 10">Single-pass type II membrane protein</topology>
        <orientation evidence="2 10">Periplasmic side</orientation>
    </subcellularLocation>
</comment>
<dbReference type="Gene3D" id="2.60.370.10">
    <property type="entry name" value="Ctag/Cox11"/>
    <property type="match status" value="1"/>
</dbReference>
<sequence>MAGAVLPDPRKNRNVGLMAAGAALAMLGLGYASVPLYRLFCQVTGYGGTTQRADSEKLAGVKVAARMIRVRFDANTAPGMPWMFKPQQVTQDLRIGERKIATFEARNLSGRPITGTAIFNVSPEQAGKYFNKIQCFCFTEQKLMPGQDVRMPVIYYVDPAILDDPGASNIEEITLSYTFHETTEGAAQAGNSAANKPLASLTEKPLDRAQARR</sequence>
<protein>
    <recommendedName>
        <fullName evidence="4 10">Cytochrome c oxidase assembly protein CtaG</fullName>
    </recommendedName>
</protein>
<evidence type="ECO:0000313" key="12">
    <source>
        <dbReference type="EMBL" id="KHS48126.1"/>
    </source>
</evidence>
<accession>A0A0B8ZPL8</accession>
<feature type="compositionally biased region" description="Basic and acidic residues" evidence="11">
    <location>
        <begin position="204"/>
        <end position="213"/>
    </location>
</feature>
<dbReference type="FunFam" id="2.60.370.10:FF:000001">
    <property type="entry name" value="COX11 cytochrome c oxidase assembly homolog"/>
    <property type="match status" value="1"/>
</dbReference>
<dbReference type="GO" id="GO:0008535">
    <property type="term" value="P:respiratory chain complex IV assembly"/>
    <property type="evidence" value="ECO:0007669"/>
    <property type="project" value="UniProtKB-UniRule"/>
</dbReference>
<comment type="similarity">
    <text evidence="3 10">Belongs to the COX11/CtaG family.</text>
</comment>
<dbReference type="PATRIC" id="fig|48936.3.peg.1315"/>
<organism evidence="12 13">
    <name type="scientific">Novosphingobium subterraneum</name>
    <dbReference type="NCBI Taxonomy" id="48936"/>
    <lineage>
        <taxon>Bacteria</taxon>
        <taxon>Pseudomonadati</taxon>
        <taxon>Pseudomonadota</taxon>
        <taxon>Alphaproteobacteria</taxon>
        <taxon>Sphingomonadales</taxon>
        <taxon>Sphingomonadaceae</taxon>
        <taxon>Novosphingobium</taxon>
    </lineage>
</organism>
<dbReference type="Pfam" id="PF04442">
    <property type="entry name" value="CtaG_Cox11"/>
    <property type="match status" value="1"/>
</dbReference>
<evidence type="ECO:0000256" key="3">
    <source>
        <dbReference type="ARBA" id="ARBA00009620"/>
    </source>
</evidence>
<keyword evidence="10" id="KW-0997">Cell inner membrane</keyword>
<dbReference type="InterPro" id="IPR007533">
    <property type="entry name" value="Cyt_c_oxidase_assmbl_CtaG"/>
</dbReference>
<dbReference type="PANTHER" id="PTHR21320:SF3">
    <property type="entry name" value="CYTOCHROME C OXIDASE ASSEMBLY PROTEIN COX11, MITOCHONDRIAL-RELATED"/>
    <property type="match status" value="1"/>
</dbReference>
<evidence type="ECO:0000256" key="2">
    <source>
        <dbReference type="ARBA" id="ARBA00004382"/>
    </source>
</evidence>